<dbReference type="Pfam" id="PF00361">
    <property type="entry name" value="Proton_antipo_M"/>
    <property type="match status" value="1"/>
</dbReference>
<evidence type="ECO:0000256" key="6">
    <source>
        <dbReference type="SAM" id="Phobius"/>
    </source>
</evidence>
<feature type="transmembrane region" description="Helical" evidence="6">
    <location>
        <begin position="309"/>
        <end position="331"/>
    </location>
</feature>
<feature type="transmembrane region" description="Helical" evidence="6">
    <location>
        <begin position="182"/>
        <end position="200"/>
    </location>
</feature>
<feature type="transmembrane region" description="Helical" evidence="6">
    <location>
        <begin position="337"/>
        <end position="356"/>
    </location>
</feature>
<dbReference type="InterPro" id="IPR001750">
    <property type="entry name" value="ND/Mrp_TM"/>
</dbReference>
<evidence type="ECO:0000259" key="8">
    <source>
        <dbReference type="Pfam" id="PF00662"/>
    </source>
</evidence>
<evidence type="ECO:0000256" key="5">
    <source>
        <dbReference type="RuleBase" id="RU000320"/>
    </source>
</evidence>
<evidence type="ECO:0000256" key="2">
    <source>
        <dbReference type="ARBA" id="ARBA00022692"/>
    </source>
</evidence>
<feature type="transmembrane region" description="Helical" evidence="6">
    <location>
        <begin position="31"/>
        <end position="56"/>
    </location>
</feature>
<organism evidence="9 10">
    <name type="scientific">Acetobacter garciniae</name>
    <dbReference type="NCBI Taxonomy" id="2817435"/>
    <lineage>
        <taxon>Bacteria</taxon>
        <taxon>Pseudomonadati</taxon>
        <taxon>Pseudomonadota</taxon>
        <taxon>Alphaproteobacteria</taxon>
        <taxon>Acetobacterales</taxon>
        <taxon>Acetobacteraceae</taxon>
        <taxon>Acetobacter</taxon>
    </lineage>
</organism>
<dbReference type="PANTHER" id="PTHR42829">
    <property type="entry name" value="NADH-UBIQUINONE OXIDOREDUCTASE CHAIN 5"/>
    <property type="match status" value="1"/>
</dbReference>
<evidence type="ECO:0000313" key="9">
    <source>
        <dbReference type="EMBL" id="MBO1325733.1"/>
    </source>
</evidence>
<dbReference type="AlphaFoldDB" id="A0A939KMW2"/>
<dbReference type="NCBIfam" id="TIGR01974">
    <property type="entry name" value="NDH_I_L"/>
    <property type="match status" value="1"/>
</dbReference>
<dbReference type="GO" id="GO:0015990">
    <property type="term" value="P:electron transport coupled proton transport"/>
    <property type="evidence" value="ECO:0007669"/>
    <property type="project" value="TreeGrafter"/>
</dbReference>
<feature type="domain" description="NADH-Ubiquinone oxidoreductase (complex I) chain 5 N-terminal" evidence="8">
    <location>
        <begin position="70"/>
        <end position="120"/>
    </location>
</feature>
<reference evidence="9" key="1">
    <citation type="submission" date="2021-03" db="EMBL/GenBank/DDBJ databases">
        <title>The complete genome sequence of Acetobacter sp. TBRC 12339.</title>
        <authorList>
            <person name="Charoenyingcharoen P."/>
            <person name="Yukphan P."/>
        </authorList>
    </citation>
    <scope>NUCLEOTIDE SEQUENCE</scope>
    <source>
        <strain evidence="9">TBRC 12339</strain>
    </source>
</reference>
<feature type="transmembrane region" description="Helical" evidence="6">
    <location>
        <begin position="509"/>
        <end position="530"/>
    </location>
</feature>
<dbReference type="PANTHER" id="PTHR42829:SF2">
    <property type="entry name" value="NADH-UBIQUINONE OXIDOREDUCTASE CHAIN 5"/>
    <property type="match status" value="1"/>
</dbReference>
<evidence type="ECO:0000259" key="7">
    <source>
        <dbReference type="Pfam" id="PF00361"/>
    </source>
</evidence>
<feature type="transmembrane region" description="Helical" evidence="6">
    <location>
        <begin position="251"/>
        <end position="269"/>
    </location>
</feature>
<feature type="transmembrane region" description="Helical" evidence="6">
    <location>
        <begin position="377"/>
        <end position="400"/>
    </location>
</feature>
<dbReference type="GO" id="GO:0008137">
    <property type="term" value="F:NADH dehydrogenase (ubiquinone) activity"/>
    <property type="evidence" value="ECO:0007669"/>
    <property type="project" value="InterPro"/>
</dbReference>
<keyword evidence="4 6" id="KW-0472">Membrane</keyword>
<evidence type="ECO:0000256" key="4">
    <source>
        <dbReference type="ARBA" id="ARBA00023136"/>
    </source>
</evidence>
<sequence>MAAFLIPLAVLCPLVASIILFTCARHLSTRGVGVVACGGVGLSALCCVILAAWLLARPVTEVLHVDLWTWMRAGGFSAHIAFMLDRISLLMILVVTIVGGLIHIYAMSYMRTDPALARFFACMTLFVAAMLVLVLASDLLCLFIGWEGVGLCSYLLIGFWHDNPANTAAARKAFYLTRIGDVAFLCALLLLATATGSLRIASEVGAAESGQVSHMVVNAATLCMVVAAFAKSAQIPFQAWLPDAMAGPTPTSALIHAATMVTAGVYLLARLHGLFALAPAVQALVAVMGVLTLLMAACTALVQSDLKRILAWSTISQLGYMYLALGCGIWQGALFHLMTHAFFKALLFLAAGSIILRAGHEQDIFRMNGLGRAMPGVTAAFVAGASALAGLPLVGAGFYSKEMILSGLWPARFMLAGHDIPAGPVLWGLGLLGAFLTALYIFRAVFVVFEGDSRTDPTGRTPAGMGIPLACLAVMSVFGGMVEMPDTLAPIHLFTAFLGLSPPQAHEPAWLVLAGALAPLSGLLAAWVLWGRTPRIMREMPGQASIIPLAGSTPRATDALYGLVFVRPLRVLLWFVRHDVAAYCLGRTGRLTRLASDRLELARRGMIGLVAGRTVMLTREGSILLGRMQDGRVRWYAAWIAAGLCAALATMVLP</sequence>
<proteinExistence type="predicted"/>
<dbReference type="RefSeq" id="WP_207846378.1">
    <property type="nucleotide sequence ID" value="NZ_JAFVMH010000005.1"/>
</dbReference>
<keyword evidence="3 6" id="KW-1133">Transmembrane helix</keyword>
<dbReference type="GO" id="GO:0016020">
    <property type="term" value="C:membrane"/>
    <property type="evidence" value="ECO:0007669"/>
    <property type="project" value="UniProtKB-SubCell"/>
</dbReference>
<evidence type="ECO:0000313" key="10">
    <source>
        <dbReference type="Proteomes" id="UP000664073"/>
    </source>
</evidence>
<feature type="transmembrane region" description="Helical" evidence="6">
    <location>
        <begin position="76"/>
        <end position="104"/>
    </location>
</feature>
<dbReference type="InterPro" id="IPR001516">
    <property type="entry name" value="Proton_antipo_N"/>
</dbReference>
<protein>
    <submittedName>
        <fullName evidence="9">NADH-quinone oxidoreductase subunit L</fullName>
    </submittedName>
</protein>
<feature type="transmembrane region" description="Helical" evidence="6">
    <location>
        <begin position="281"/>
        <end position="302"/>
    </location>
</feature>
<dbReference type="PRINTS" id="PR01435">
    <property type="entry name" value="NPOXDRDTASE5"/>
</dbReference>
<feature type="transmembrane region" description="Helical" evidence="6">
    <location>
        <begin position="635"/>
        <end position="653"/>
    </location>
</feature>
<feature type="transmembrane region" description="Helical" evidence="6">
    <location>
        <begin position="420"/>
        <end position="442"/>
    </location>
</feature>
<accession>A0A939KMW2</accession>
<evidence type="ECO:0000256" key="3">
    <source>
        <dbReference type="ARBA" id="ARBA00022989"/>
    </source>
</evidence>
<dbReference type="InterPro" id="IPR003945">
    <property type="entry name" value="NU5C-like"/>
</dbReference>
<dbReference type="NCBIfam" id="NF005141">
    <property type="entry name" value="PRK06590.1"/>
    <property type="match status" value="1"/>
</dbReference>
<comment type="caution">
    <text evidence="9">The sequence shown here is derived from an EMBL/GenBank/DDBJ whole genome shotgun (WGS) entry which is preliminary data.</text>
</comment>
<keyword evidence="10" id="KW-1185">Reference proteome</keyword>
<feature type="transmembrane region" description="Helical" evidence="6">
    <location>
        <begin position="463"/>
        <end position="482"/>
    </location>
</feature>
<dbReference type="PRINTS" id="PR01434">
    <property type="entry name" value="NADHDHGNASE5"/>
</dbReference>
<dbReference type="GO" id="GO:0042773">
    <property type="term" value="P:ATP synthesis coupled electron transport"/>
    <property type="evidence" value="ECO:0007669"/>
    <property type="project" value="InterPro"/>
</dbReference>
<evidence type="ECO:0000256" key="1">
    <source>
        <dbReference type="ARBA" id="ARBA00004127"/>
    </source>
</evidence>
<feature type="transmembrane region" description="Helical" evidence="6">
    <location>
        <begin position="116"/>
        <end position="136"/>
    </location>
</feature>
<name>A0A939KMW2_9PROT</name>
<dbReference type="EMBL" id="JAFVMH010000005">
    <property type="protein sequence ID" value="MBO1325733.1"/>
    <property type="molecule type" value="Genomic_DNA"/>
</dbReference>
<comment type="subcellular location">
    <subcellularLocation>
        <location evidence="1">Endomembrane system</location>
        <topology evidence="1">Multi-pass membrane protein</topology>
    </subcellularLocation>
    <subcellularLocation>
        <location evidence="5">Membrane</location>
        <topology evidence="5">Multi-pass membrane protein</topology>
    </subcellularLocation>
</comment>
<dbReference type="GO" id="GO:0003954">
    <property type="term" value="F:NADH dehydrogenase activity"/>
    <property type="evidence" value="ECO:0007669"/>
    <property type="project" value="TreeGrafter"/>
</dbReference>
<feature type="transmembrane region" description="Helical" evidence="6">
    <location>
        <begin position="212"/>
        <end position="230"/>
    </location>
</feature>
<dbReference type="Proteomes" id="UP000664073">
    <property type="component" value="Unassembled WGS sequence"/>
</dbReference>
<feature type="transmembrane region" description="Helical" evidence="6">
    <location>
        <begin position="142"/>
        <end position="161"/>
    </location>
</feature>
<feature type="transmembrane region" description="Helical" evidence="6">
    <location>
        <begin position="6"/>
        <end position="24"/>
    </location>
</feature>
<feature type="domain" description="NADH:quinone oxidoreductase/Mrp antiporter transmembrane" evidence="7">
    <location>
        <begin position="136"/>
        <end position="411"/>
    </location>
</feature>
<dbReference type="GO" id="GO:0012505">
    <property type="term" value="C:endomembrane system"/>
    <property type="evidence" value="ECO:0007669"/>
    <property type="project" value="UniProtKB-SubCell"/>
</dbReference>
<keyword evidence="2 5" id="KW-0812">Transmembrane</keyword>
<gene>
    <name evidence="9" type="primary">nuoL</name>
    <name evidence="9" type="ORF">J2D77_11260</name>
</gene>
<dbReference type="Pfam" id="PF00662">
    <property type="entry name" value="Proton_antipo_N"/>
    <property type="match status" value="1"/>
</dbReference>
<dbReference type="InterPro" id="IPR018393">
    <property type="entry name" value="NADHpl_OxRdtase_5_subgr"/>
</dbReference>